<evidence type="ECO:0000256" key="1">
    <source>
        <dbReference type="ARBA" id="ARBA00022737"/>
    </source>
</evidence>
<evidence type="ECO:0000256" key="3">
    <source>
        <dbReference type="PROSITE-ProRule" id="PRU00339"/>
    </source>
</evidence>
<comment type="caution">
    <text evidence="4">The sequence shown here is derived from an EMBL/GenBank/DDBJ whole genome shotgun (WGS) entry which is preliminary data.</text>
</comment>
<feature type="repeat" description="TPR" evidence="3">
    <location>
        <begin position="228"/>
        <end position="261"/>
    </location>
</feature>
<evidence type="ECO:0000313" key="4">
    <source>
        <dbReference type="EMBL" id="PJR03031.1"/>
    </source>
</evidence>
<evidence type="ECO:0000313" key="5">
    <source>
        <dbReference type="Proteomes" id="UP000231960"/>
    </source>
</evidence>
<dbReference type="InterPro" id="IPR011990">
    <property type="entry name" value="TPR-like_helical_dom_sf"/>
</dbReference>
<organism evidence="4 5">
    <name type="scientific">Avrilella dinanensis</name>
    <dbReference type="NCBI Taxonomy" id="2008672"/>
    <lineage>
        <taxon>Bacteria</taxon>
        <taxon>Pseudomonadati</taxon>
        <taxon>Bacteroidota</taxon>
        <taxon>Flavobacteriia</taxon>
        <taxon>Flavobacteriales</taxon>
        <taxon>Flavobacteriaceae</taxon>
        <taxon>Avrilella</taxon>
    </lineage>
</organism>
<dbReference type="PANTHER" id="PTHR44858">
    <property type="entry name" value="TETRATRICOPEPTIDE REPEAT PROTEIN 6"/>
    <property type="match status" value="1"/>
</dbReference>
<proteinExistence type="predicted"/>
<dbReference type="Pfam" id="PF13174">
    <property type="entry name" value="TPR_6"/>
    <property type="match status" value="1"/>
</dbReference>
<sequence length="289" mass="34043">MSIKNIYIIFVAVFFLACKSSKNEDIFAHLSTEEREELATFYHNISITKYHYGAQTGQLHRMYKDSALMAVPDHVEYTQRYSYSYKKSGEHVRAMELLNKAVDTDVANGKTNALEYKAWSMLYFYRDYESAIEDVDQIEQMNSPNPYNTCHGEPCLLLKAQALYQLKKYQEALDCFHQLLKIEEEYGFDPQDNFFARFYIARIYTQQNDTAKAMEAYQSLIDDYENFTEAHYYLGLLYAEQGNKPMAVRHLETAKKLFSENYKVIQEPYIERFDEVFVHQVDEALEQLL</sequence>
<dbReference type="RefSeq" id="WP_100678770.1">
    <property type="nucleotide sequence ID" value="NZ_NIPO01000003.1"/>
</dbReference>
<evidence type="ECO:0000256" key="2">
    <source>
        <dbReference type="ARBA" id="ARBA00022803"/>
    </source>
</evidence>
<dbReference type="InterPro" id="IPR019734">
    <property type="entry name" value="TPR_rpt"/>
</dbReference>
<dbReference type="Pfam" id="PF13424">
    <property type="entry name" value="TPR_12"/>
    <property type="match status" value="1"/>
</dbReference>
<keyword evidence="2 3" id="KW-0802">TPR repeat</keyword>
<dbReference type="PROSITE" id="PS51257">
    <property type="entry name" value="PROKAR_LIPOPROTEIN"/>
    <property type="match status" value="1"/>
</dbReference>
<dbReference type="EMBL" id="NIPO01000003">
    <property type="protein sequence ID" value="PJR03031.1"/>
    <property type="molecule type" value="Genomic_DNA"/>
</dbReference>
<dbReference type="Proteomes" id="UP000231960">
    <property type="component" value="Unassembled WGS sequence"/>
</dbReference>
<dbReference type="InterPro" id="IPR050498">
    <property type="entry name" value="Ycf3"/>
</dbReference>
<dbReference type="SUPFAM" id="SSF48452">
    <property type="entry name" value="TPR-like"/>
    <property type="match status" value="1"/>
</dbReference>
<name>A0A2M9R2E9_9FLAO</name>
<dbReference type="SMART" id="SM00028">
    <property type="entry name" value="TPR"/>
    <property type="match status" value="3"/>
</dbReference>
<keyword evidence="5" id="KW-1185">Reference proteome</keyword>
<dbReference type="Gene3D" id="1.25.40.10">
    <property type="entry name" value="Tetratricopeptide repeat domain"/>
    <property type="match status" value="1"/>
</dbReference>
<dbReference type="AlphaFoldDB" id="A0A2M9R2E9"/>
<keyword evidence="1" id="KW-0677">Repeat</keyword>
<dbReference type="PANTHER" id="PTHR44858:SF1">
    <property type="entry name" value="UDP-N-ACETYLGLUCOSAMINE--PEPTIDE N-ACETYLGLUCOSAMINYLTRANSFERASE SPINDLY-RELATED"/>
    <property type="match status" value="1"/>
</dbReference>
<reference evidence="4 5" key="1">
    <citation type="submission" date="2017-06" db="EMBL/GenBank/DDBJ databases">
        <title>Description of Avrilella dinanensis gen. nov. sp. nov.</title>
        <authorList>
            <person name="Leyer C."/>
            <person name="Sassi M."/>
            <person name="Minet J."/>
            <person name="Kayal S."/>
            <person name="Cattoir V."/>
        </authorList>
    </citation>
    <scope>NUCLEOTIDE SEQUENCE [LARGE SCALE GENOMIC DNA]</scope>
    <source>
        <strain evidence="4 5">UR159</strain>
    </source>
</reference>
<dbReference type="OrthoDB" id="935812at2"/>
<protein>
    <submittedName>
        <fullName evidence="4">Uncharacterized protein</fullName>
    </submittedName>
</protein>
<gene>
    <name evidence="4" type="ORF">CDL10_11245</name>
</gene>
<accession>A0A2M9R2E9</accession>
<dbReference type="PROSITE" id="PS50005">
    <property type="entry name" value="TPR"/>
    <property type="match status" value="1"/>
</dbReference>